<evidence type="ECO:0000313" key="15">
    <source>
        <dbReference type="Proteomes" id="UP000199519"/>
    </source>
</evidence>
<evidence type="ECO:0000256" key="1">
    <source>
        <dbReference type="ARBA" id="ARBA00003535"/>
    </source>
</evidence>
<evidence type="ECO:0000313" key="11">
    <source>
        <dbReference type="EMBL" id="TDS27409.1"/>
    </source>
</evidence>
<evidence type="ECO:0000313" key="18">
    <source>
        <dbReference type="Proteomes" id="UP000295758"/>
    </source>
</evidence>
<evidence type="ECO:0000313" key="6">
    <source>
        <dbReference type="EMBL" id="PXV62718.1"/>
    </source>
</evidence>
<dbReference type="Proteomes" id="UP000295472">
    <property type="component" value="Unassembled WGS sequence"/>
</dbReference>
<reference evidence="13 15" key="1">
    <citation type="submission" date="2016-10" db="EMBL/GenBank/DDBJ databases">
        <authorList>
            <person name="Varghese N."/>
            <person name="Submissions S."/>
        </authorList>
    </citation>
    <scope>NUCLEOTIDE SEQUENCE [LARGE SCALE GENOMIC DNA]</scope>
    <source>
        <strain evidence="7 19">WG10</strain>
        <strain evidence="8 15">WG2</strain>
        <strain evidence="10 13">WG5</strain>
    </source>
</reference>
<dbReference type="GO" id="GO:0051213">
    <property type="term" value="F:dioxygenase activity"/>
    <property type="evidence" value="ECO:0007669"/>
    <property type="project" value="UniProtKB-KW"/>
</dbReference>
<evidence type="ECO:0000256" key="5">
    <source>
        <dbReference type="ARBA" id="ARBA00023002"/>
    </source>
</evidence>
<dbReference type="Proteomes" id="UP000198945">
    <property type="component" value="Unassembled WGS sequence"/>
</dbReference>
<dbReference type="EMBL" id="FNEH01000045">
    <property type="protein sequence ID" value="SDJ33355.1"/>
    <property type="molecule type" value="Genomic_DNA"/>
</dbReference>
<evidence type="ECO:0000256" key="4">
    <source>
        <dbReference type="ARBA" id="ARBA00022643"/>
    </source>
</evidence>
<evidence type="ECO:0000313" key="8">
    <source>
        <dbReference type="EMBL" id="SDE87017.1"/>
    </source>
</evidence>
<keyword evidence="5" id="KW-0560">Oxidoreductase</keyword>
<keyword evidence="7" id="KW-0223">Dioxygenase</keyword>
<sequence length="313" mass="33136">MKLPELKIADLKPEFPIIQGGMAIRVSMAELAAAVANEGGIGVIGASVMTPKELKTEIKKAKKLSDGIIGVNIMFAAAGFSELLKASVEAGIDVIISGAGFSRDMFSVGKESNTPVIPIVSSLKLAKISERLGAAAVVVEGGNAGGHLGSDEYSFNLVKKIVGKIEIPVIGAGDVVTPEDIEKMLKLGVDGVQMGTRFLVSKEASVADEFKQLCVKASSDDVMKIMSSVGYKANAIKTRFSDLIKAGEAPPPANCTDCLKHCTRKFCIKDALVNAKAGDLDNGVFFTGEGIGRVKKILSTHEIFKKIKDYFRE</sequence>
<dbReference type="InterPro" id="IPR004136">
    <property type="entry name" value="NMO"/>
</dbReference>
<evidence type="ECO:0000256" key="2">
    <source>
        <dbReference type="ARBA" id="ARBA00013457"/>
    </source>
</evidence>
<dbReference type="EMBL" id="FMYT01000029">
    <property type="protein sequence ID" value="SDD15584.1"/>
    <property type="molecule type" value="Genomic_DNA"/>
</dbReference>
<reference evidence="11 18" key="3">
    <citation type="submission" date="2019-03" db="EMBL/GenBank/DDBJ databases">
        <title>Deep subsurface shale carbon reservoir microbial communities from Ohio and West Virginia, USA.</title>
        <authorList>
            <person name="Wrighton K."/>
        </authorList>
    </citation>
    <scope>NUCLEOTIDE SEQUENCE [LARGE SCALE GENOMIC DNA]</scope>
    <source>
        <strain evidence="11 18">UTICA-S4D12</strain>
    </source>
</reference>
<dbReference type="EMBL" id="FOHG01000003">
    <property type="protein sequence ID" value="SES67730.1"/>
    <property type="molecule type" value="Genomic_DNA"/>
</dbReference>
<dbReference type="Proteomes" id="UP000199519">
    <property type="component" value="Unassembled WGS sequence"/>
</dbReference>
<dbReference type="GeneID" id="57013569"/>
<accession>A0A1G6SFZ7</accession>
<dbReference type="RefSeq" id="WP_073160820.1">
    <property type="nucleotide sequence ID" value="NZ_FMYT01000029.1"/>
</dbReference>
<keyword evidence="3" id="KW-0285">Flavoprotein</keyword>
<evidence type="ECO:0000313" key="16">
    <source>
        <dbReference type="Proteomes" id="UP000247389"/>
    </source>
</evidence>
<dbReference type="OrthoDB" id="9778912at2"/>
<dbReference type="PANTHER" id="PTHR32332">
    <property type="entry name" value="2-NITROPROPANE DIOXYGENASE"/>
    <property type="match status" value="1"/>
</dbReference>
<dbReference type="EMBL" id="QICM01000030">
    <property type="protein sequence ID" value="PXV62718.1"/>
    <property type="molecule type" value="Genomic_DNA"/>
</dbReference>
<dbReference type="Proteomes" id="UP000247389">
    <property type="component" value="Unassembled WGS sequence"/>
</dbReference>
<organism evidence="7 19">
    <name type="scientific">Halanaerobium congolense</name>
    <dbReference type="NCBI Taxonomy" id="54121"/>
    <lineage>
        <taxon>Bacteria</taxon>
        <taxon>Bacillati</taxon>
        <taxon>Bacillota</taxon>
        <taxon>Clostridia</taxon>
        <taxon>Halanaerobiales</taxon>
        <taxon>Halanaerobiaceae</taxon>
        <taxon>Halanaerobium</taxon>
    </lineage>
</organism>
<comment type="function">
    <text evidence="1">Nitronate monooxygenase that uses molecular oxygen to catalyze the oxidative denitrification of alkyl nitronates. Acts on propionate 3-nitronate (P3N), the presumed physiological substrate. Probably functions in the detoxification of P3N, a metabolic poison produced by plants and fungi as a defense mechanism.</text>
</comment>
<evidence type="ECO:0000313" key="13">
    <source>
        <dbReference type="Proteomes" id="UP000198612"/>
    </source>
</evidence>
<evidence type="ECO:0000313" key="14">
    <source>
        <dbReference type="Proteomes" id="UP000198945"/>
    </source>
</evidence>
<dbReference type="EMBL" id="FNBJ01000003">
    <property type="protein sequence ID" value="SDE87017.1"/>
    <property type="molecule type" value="Genomic_DNA"/>
</dbReference>
<dbReference type="SUPFAM" id="SSF51412">
    <property type="entry name" value="Inosine monophosphate dehydrogenase (IMPDH)"/>
    <property type="match status" value="1"/>
</dbReference>
<proteinExistence type="predicted"/>
<evidence type="ECO:0000313" key="19">
    <source>
        <dbReference type="Proteomes" id="UP000324896"/>
    </source>
</evidence>
<evidence type="ECO:0000313" key="17">
    <source>
        <dbReference type="Proteomes" id="UP000295472"/>
    </source>
</evidence>
<evidence type="ECO:0000256" key="3">
    <source>
        <dbReference type="ARBA" id="ARBA00022630"/>
    </source>
</evidence>
<evidence type="ECO:0000313" key="10">
    <source>
        <dbReference type="EMBL" id="SES67730.1"/>
    </source>
</evidence>
<gene>
    <name evidence="11" type="ORF">BY453_1276</name>
    <name evidence="12" type="ORF">C7954_1337</name>
    <name evidence="6" type="ORF">C8C78_1306</name>
    <name evidence="7" type="ORF">SAMN04488597_12939</name>
    <name evidence="8" type="ORF">SAMN04488598_1036</name>
    <name evidence="10" type="ORF">SAMN04515652_1036</name>
    <name evidence="9" type="ORF">SAMN04515654_1459</name>
</gene>
<dbReference type="Gene3D" id="3.20.20.70">
    <property type="entry name" value="Aldolase class I"/>
    <property type="match status" value="1"/>
</dbReference>
<protein>
    <recommendedName>
        <fullName evidence="2">Probable nitronate monooxygenase</fullName>
    </recommendedName>
</protein>
<dbReference type="EMBL" id="SOEF01000033">
    <property type="protein sequence ID" value="TDX39149.1"/>
    <property type="molecule type" value="Genomic_DNA"/>
</dbReference>
<dbReference type="Proteomes" id="UP000295758">
    <property type="component" value="Unassembled WGS sequence"/>
</dbReference>
<reference evidence="12 17" key="4">
    <citation type="submission" date="2019-03" db="EMBL/GenBank/DDBJ databases">
        <title>Subsurface microbial communities from deep shales in Ohio and West Virginia, USA.</title>
        <authorList>
            <person name="Wrighton K."/>
        </authorList>
    </citation>
    <scope>NUCLEOTIDE SEQUENCE [LARGE SCALE GENOMIC DNA]</scope>
    <source>
        <strain evidence="12 17">DSMZ 11287</strain>
        <strain evidence="6 16">MSL28</strain>
    </source>
</reference>
<dbReference type="Proteomes" id="UP000324896">
    <property type="component" value="Unassembled WGS sequence"/>
</dbReference>
<keyword evidence="4" id="KW-0288">FMN</keyword>
<reference evidence="9 14" key="2">
    <citation type="submission" date="2016-10" db="EMBL/GenBank/DDBJ databases">
        <authorList>
            <person name="de Groot N.N."/>
        </authorList>
    </citation>
    <scope>NUCLEOTIDE SEQUENCE [LARGE SCALE GENOMIC DNA]</scope>
    <source>
        <strain evidence="9 14">WG7</strain>
    </source>
</reference>
<evidence type="ECO:0000313" key="9">
    <source>
        <dbReference type="EMBL" id="SDJ33355.1"/>
    </source>
</evidence>
<dbReference type="InterPro" id="IPR013785">
    <property type="entry name" value="Aldolase_TIM"/>
</dbReference>
<keyword evidence="15" id="KW-1185">Reference proteome</keyword>
<evidence type="ECO:0000313" key="7">
    <source>
        <dbReference type="EMBL" id="SDD15584.1"/>
    </source>
</evidence>
<dbReference type="AlphaFoldDB" id="A0A1G6SFZ7"/>
<dbReference type="PANTHER" id="PTHR32332:SF18">
    <property type="entry name" value="2-NITROPROPANE DIOXYGENASE"/>
    <property type="match status" value="1"/>
</dbReference>
<dbReference type="CDD" id="cd04730">
    <property type="entry name" value="NPD_like"/>
    <property type="match status" value="1"/>
</dbReference>
<dbReference type="Proteomes" id="UP000198612">
    <property type="component" value="Unassembled WGS sequence"/>
</dbReference>
<evidence type="ECO:0000313" key="12">
    <source>
        <dbReference type="EMBL" id="TDX39149.1"/>
    </source>
</evidence>
<dbReference type="Pfam" id="PF03060">
    <property type="entry name" value="NMO"/>
    <property type="match status" value="1"/>
</dbReference>
<dbReference type="GO" id="GO:0018580">
    <property type="term" value="F:nitronate monooxygenase activity"/>
    <property type="evidence" value="ECO:0007669"/>
    <property type="project" value="InterPro"/>
</dbReference>
<dbReference type="EMBL" id="SOAA01000027">
    <property type="protein sequence ID" value="TDS27409.1"/>
    <property type="molecule type" value="Genomic_DNA"/>
</dbReference>
<dbReference type="STRING" id="54121.SAMN04515653_1469"/>
<name>A0A1G6SFZ7_9FIRM</name>